<feature type="compositionally biased region" description="Basic and acidic residues" evidence="3">
    <location>
        <begin position="550"/>
        <end position="563"/>
    </location>
</feature>
<dbReference type="Gene3D" id="3.40.50.10890">
    <property type="match status" value="1"/>
</dbReference>
<comment type="similarity">
    <text evidence="1">Belongs to the metallo-beta-lactamase superfamily. RNA-metabolizing metallo-beta-lactamase-like family. CPSF2/YSH1 subfamily.</text>
</comment>
<dbReference type="InterPro" id="IPR022712">
    <property type="entry name" value="Beta_Casp"/>
</dbReference>
<keyword evidence="2" id="KW-0175">Coiled coil</keyword>
<evidence type="ECO:0000259" key="4">
    <source>
        <dbReference type="SMART" id="SM01027"/>
    </source>
</evidence>
<comment type="subcellular location">
    <subcellularLocation>
        <location evidence="1">Nucleus</location>
    </subcellularLocation>
</comment>
<proteinExistence type="inferred from homology"/>
<dbReference type="SMART" id="SM01027">
    <property type="entry name" value="Beta-Casp"/>
    <property type="match status" value="1"/>
</dbReference>
<dbReference type="PROSITE" id="PS51257">
    <property type="entry name" value="PROKAR_LIPOPROTEIN"/>
    <property type="match status" value="1"/>
</dbReference>
<evidence type="ECO:0000313" key="5">
    <source>
        <dbReference type="EMBL" id="CAJ1934650.1"/>
    </source>
</evidence>
<reference evidence="5" key="1">
    <citation type="submission" date="2023-08" db="EMBL/GenBank/DDBJ databases">
        <authorList>
            <person name="Audoor S."/>
            <person name="Bilcke G."/>
        </authorList>
    </citation>
    <scope>NUCLEOTIDE SEQUENCE</scope>
</reference>
<dbReference type="EMBL" id="CAKOGP040000353">
    <property type="protein sequence ID" value="CAJ1934650.1"/>
    <property type="molecule type" value="Genomic_DNA"/>
</dbReference>
<dbReference type="Proteomes" id="UP001295423">
    <property type="component" value="Unassembled WGS sequence"/>
</dbReference>
<evidence type="ECO:0000256" key="3">
    <source>
        <dbReference type="SAM" id="MobiDB-lite"/>
    </source>
</evidence>
<dbReference type="Gene3D" id="3.60.15.10">
    <property type="entry name" value="Ribonuclease Z/Hydroxyacylglutathione hydrolase-like"/>
    <property type="match status" value="1"/>
</dbReference>
<dbReference type="PANTHER" id="PTHR45922:SF1">
    <property type="entry name" value="CLEAVAGE AND POLYADENYLATION SPECIFICITY FACTOR SUBUNIT 2"/>
    <property type="match status" value="1"/>
</dbReference>
<protein>
    <recommendedName>
        <fullName evidence="1">Cleavage and polyadenylation specificity factor subunit 2</fullName>
    </recommendedName>
    <alternativeName>
        <fullName evidence="1">Cleavage and polyadenylation specificity factor 100 kDa subunit</fullName>
    </alternativeName>
</protein>
<dbReference type="AlphaFoldDB" id="A0AAD2FFA5"/>
<dbReference type="InterPro" id="IPR001279">
    <property type="entry name" value="Metallo-B-lactamas"/>
</dbReference>
<gene>
    <name evidence="5" type="ORF">CYCCA115_LOCUS3991</name>
</gene>
<keyword evidence="1" id="KW-0507">mRNA processing</keyword>
<feature type="region of interest" description="Disordered" evidence="3">
    <location>
        <begin position="386"/>
        <end position="443"/>
    </location>
</feature>
<organism evidence="5 6">
    <name type="scientific">Cylindrotheca closterium</name>
    <dbReference type="NCBI Taxonomy" id="2856"/>
    <lineage>
        <taxon>Eukaryota</taxon>
        <taxon>Sar</taxon>
        <taxon>Stramenopiles</taxon>
        <taxon>Ochrophyta</taxon>
        <taxon>Bacillariophyta</taxon>
        <taxon>Bacillariophyceae</taxon>
        <taxon>Bacillariophycidae</taxon>
        <taxon>Bacillariales</taxon>
        <taxon>Bacillariaceae</taxon>
        <taxon>Cylindrotheca</taxon>
    </lineage>
</organism>
<dbReference type="Pfam" id="PF10996">
    <property type="entry name" value="Beta-Casp"/>
    <property type="match status" value="1"/>
</dbReference>
<dbReference type="PANTHER" id="PTHR45922">
    <property type="entry name" value="CLEAVAGE AND POLYADENYLATION SPECIFICITY FACTOR SUBUNIT 2"/>
    <property type="match status" value="1"/>
</dbReference>
<feature type="domain" description="Beta-Casp" evidence="4">
    <location>
        <begin position="256"/>
        <end position="375"/>
    </location>
</feature>
<dbReference type="GO" id="GO:0005847">
    <property type="term" value="C:mRNA cleavage and polyadenylation specificity factor complex"/>
    <property type="evidence" value="ECO:0007669"/>
    <property type="project" value="InterPro"/>
</dbReference>
<evidence type="ECO:0000256" key="2">
    <source>
        <dbReference type="SAM" id="Coils"/>
    </source>
</evidence>
<evidence type="ECO:0000313" key="6">
    <source>
        <dbReference type="Proteomes" id="UP001295423"/>
    </source>
</evidence>
<dbReference type="GO" id="GO:0006398">
    <property type="term" value="P:mRNA 3'-end processing by stem-loop binding and cleavage"/>
    <property type="evidence" value="ECO:0007669"/>
    <property type="project" value="InterPro"/>
</dbReference>
<feature type="compositionally biased region" description="Low complexity" evidence="3">
    <location>
        <begin position="407"/>
        <end position="418"/>
    </location>
</feature>
<keyword evidence="1" id="KW-0539">Nucleus</keyword>
<accession>A0AAD2FFA5</accession>
<keyword evidence="1" id="KW-0694">RNA-binding</keyword>
<feature type="compositionally biased region" description="Polar residues" evidence="3">
    <location>
        <begin position="389"/>
        <end position="401"/>
    </location>
</feature>
<evidence type="ECO:0000256" key="1">
    <source>
        <dbReference type="RuleBase" id="RU365006"/>
    </source>
</evidence>
<dbReference type="SUPFAM" id="SSF56281">
    <property type="entry name" value="Metallo-hydrolase/oxidoreductase"/>
    <property type="match status" value="1"/>
</dbReference>
<feature type="region of interest" description="Disordered" evidence="3">
    <location>
        <begin position="533"/>
        <end position="565"/>
    </location>
</feature>
<dbReference type="InterPro" id="IPR027075">
    <property type="entry name" value="CPSF2"/>
</dbReference>
<dbReference type="InterPro" id="IPR036866">
    <property type="entry name" value="RibonucZ/Hydroxyglut_hydro"/>
</dbReference>
<name>A0AAD2FFA5_9STRA</name>
<sequence>MLRVTPIYGSRRNNQGPASLGSCTLIEYAGVTVLVNVGGPIENYDWASLPKHDCLLITDSTMASMGSFPSYFSSPEAKNKEVYATFPTVKMGQMSLYDYHANLSLDGGKPPYSLDQMDDAFAAMHTIKYSQSIYLPKKEKPKLSITAHRAGHVIGGAFFVFQRLQDDTSVVVTSTYHVAKELHLDSSTLLKHGATPDVLVTRPGGPAMPLLSQLYRANKLKPPLASQSQRNIVEHILSVLRRDGNVLMPVDASGRVLELLLLLSQHWEKQRLQGAYNLVWMGPMVANTIEFCRSQLEWMAESLGNQFDNPGKGHPYALKSVHLCTSLADFESLVANGNPTCVLASGGSLDHGPARDLLLRWADNDNHAILFTDSACCYERPWRRRRRGQSNPSETSETIQGENPIVSNENQSASESNSLLTANVPVPTIPSNVEDHGEENQDTEEIGAAIQEEDSSEYTTSYQLLRHWCEAKMQDREMEDSVSIDVLVQRRAPLVGQELKVFMEREETARLAKRKLEEEQAMLREVELAKGRLRLGEDQQSQPHGGQRLDSSRRDDGGVDRLSRPKKKSRFDSSLFFKFSKPLHLTFEVRENAVGVGQNDSTAKFGIGEAVGNSDVLEDDYGIAVVPGMFVDIVTGVDPSKFAGGSGRIGDEVIRRGFGFGTVDSGGKKLAKDRNSMVGINEADETTDERRLESADLSEGNGIIRGRNGRPPSKVVTVPRKLQVLAEIDYIPLEGRVDSRAARQSVRALQPRQIVILGGRTHIDNETTNEGGIQTADEVTSLVENARTFLQPNSEILVPSDEETVRLEVGHAAFSVRLIANPFFPQKEASGQDAMKAVEIHETKLGVCSVSMLEHVATGQKVAVDGSIVLAPRPTGSSTPSLYISDGEVLLTDLRAEMIAQGMKAEYR</sequence>
<keyword evidence="6" id="KW-1185">Reference proteome</keyword>
<dbReference type="Pfam" id="PF16661">
    <property type="entry name" value="Lactamase_B_6"/>
    <property type="match status" value="1"/>
</dbReference>
<feature type="coiled-coil region" evidence="2">
    <location>
        <begin position="499"/>
        <end position="529"/>
    </location>
</feature>
<dbReference type="GO" id="GO:0003723">
    <property type="term" value="F:RNA binding"/>
    <property type="evidence" value="ECO:0007669"/>
    <property type="project" value="UniProtKB-KW"/>
</dbReference>
<comment type="caution">
    <text evidence="5">The sequence shown here is derived from an EMBL/GenBank/DDBJ whole genome shotgun (WGS) entry which is preliminary data.</text>
</comment>